<evidence type="ECO:0000313" key="13">
    <source>
        <dbReference type="Proteomes" id="UP001372834"/>
    </source>
</evidence>
<dbReference type="SMART" id="SM00365">
    <property type="entry name" value="LRR_SD22"/>
    <property type="match status" value="4"/>
</dbReference>
<feature type="domain" description="U2A'/phosphoprotein 32 family A C-terminal" evidence="11">
    <location>
        <begin position="128"/>
        <end position="146"/>
    </location>
</feature>
<evidence type="ECO:0000256" key="6">
    <source>
        <dbReference type="ARBA" id="ARBA00023054"/>
    </source>
</evidence>
<dbReference type="InterPro" id="IPR032675">
    <property type="entry name" value="LRR_dom_sf"/>
</dbReference>
<evidence type="ECO:0000256" key="4">
    <source>
        <dbReference type="ARBA" id="ARBA00022614"/>
    </source>
</evidence>
<feature type="region of interest" description="Disordered" evidence="10">
    <location>
        <begin position="384"/>
        <end position="424"/>
    </location>
</feature>
<dbReference type="InterPro" id="IPR056496">
    <property type="entry name" value="CS_DNAAF11_C"/>
</dbReference>
<feature type="compositionally biased region" description="Acidic residues" evidence="10">
    <location>
        <begin position="415"/>
        <end position="424"/>
    </location>
</feature>
<dbReference type="FunFam" id="3.80.10.10:FF:000052">
    <property type="entry name" value="Leucine rich repeat containing 6"/>
    <property type="match status" value="1"/>
</dbReference>
<dbReference type="EMBL" id="JAWJWE010000007">
    <property type="protein sequence ID" value="KAK6632703.1"/>
    <property type="molecule type" value="Genomic_DNA"/>
</dbReference>
<evidence type="ECO:0000259" key="11">
    <source>
        <dbReference type="SMART" id="SM00446"/>
    </source>
</evidence>
<dbReference type="AlphaFoldDB" id="A0AAN8PJ60"/>
<protein>
    <recommendedName>
        <fullName evidence="11">U2A'/phosphoprotein 32 family A C-terminal domain-containing protein</fullName>
    </recommendedName>
</protein>
<dbReference type="GO" id="GO:0036158">
    <property type="term" value="P:outer dynein arm assembly"/>
    <property type="evidence" value="ECO:0007669"/>
    <property type="project" value="TreeGrafter"/>
</dbReference>
<keyword evidence="3" id="KW-0963">Cytoplasm</keyword>
<reference evidence="12 13" key="1">
    <citation type="submission" date="2023-10" db="EMBL/GenBank/DDBJ databases">
        <title>Genomes of two closely related lineages of the louse Polyplax serrata with different host specificities.</title>
        <authorList>
            <person name="Martinu J."/>
            <person name="Tarabai H."/>
            <person name="Stefka J."/>
            <person name="Hypsa V."/>
        </authorList>
    </citation>
    <scope>NUCLEOTIDE SEQUENCE [LARGE SCALE GENOMIC DNA]</scope>
    <source>
        <strain evidence="12">HR10_N</strain>
    </source>
</reference>
<dbReference type="PANTHER" id="PTHR18849">
    <property type="entry name" value="LEUCINE RICH REPEAT PROTEIN"/>
    <property type="match status" value="1"/>
</dbReference>
<comment type="subcellular location">
    <subcellularLocation>
        <location evidence="1">Cell projection</location>
        <location evidence="1">Cilium</location>
    </subcellularLocation>
    <subcellularLocation>
        <location evidence="2">Cytoplasm</location>
    </subcellularLocation>
</comment>
<evidence type="ECO:0000256" key="7">
    <source>
        <dbReference type="ARBA" id="ARBA00023069"/>
    </source>
</evidence>
<evidence type="ECO:0000256" key="1">
    <source>
        <dbReference type="ARBA" id="ARBA00004138"/>
    </source>
</evidence>
<keyword evidence="6" id="KW-0175">Coiled coil</keyword>
<keyword evidence="5" id="KW-0677">Repeat</keyword>
<feature type="compositionally biased region" description="Basic and acidic residues" evidence="10">
    <location>
        <begin position="384"/>
        <end position="411"/>
    </location>
</feature>
<proteinExistence type="inferred from homology"/>
<dbReference type="InterPro" id="IPR001611">
    <property type="entry name" value="Leu-rich_rpt"/>
</dbReference>
<keyword evidence="4" id="KW-0433">Leucine-rich repeat</keyword>
<keyword evidence="7" id="KW-0969">Cilium</keyword>
<evidence type="ECO:0000256" key="10">
    <source>
        <dbReference type="SAM" id="MobiDB-lite"/>
    </source>
</evidence>
<dbReference type="GO" id="GO:0005929">
    <property type="term" value="C:cilium"/>
    <property type="evidence" value="ECO:0007669"/>
    <property type="project" value="UniProtKB-SubCell"/>
</dbReference>
<organism evidence="12 13">
    <name type="scientific">Polyplax serrata</name>
    <name type="common">Common mouse louse</name>
    <dbReference type="NCBI Taxonomy" id="468196"/>
    <lineage>
        <taxon>Eukaryota</taxon>
        <taxon>Metazoa</taxon>
        <taxon>Ecdysozoa</taxon>
        <taxon>Arthropoda</taxon>
        <taxon>Hexapoda</taxon>
        <taxon>Insecta</taxon>
        <taxon>Pterygota</taxon>
        <taxon>Neoptera</taxon>
        <taxon>Paraneoptera</taxon>
        <taxon>Psocodea</taxon>
        <taxon>Troctomorpha</taxon>
        <taxon>Phthiraptera</taxon>
        <taxon>Anoplura</taxon>
        <taxon>Polyplacidae</taxon>
        <taxon>Polyplax</taxon>
    </lineage>
</organism>
<name>A0AAN8PJ60_POLSC</name>
<feature type="region of interest" description="Disordered" evidence="10">
    <location>
        <begin position="347"/>
        <end position="366"/>
    </location>
</feature>
<evidence type="ECO:0000256" key="9">
    <source>
        <dbReference type="ARBA" id="ARBA00049982"/>
    </source>
</evidence>
<dbReference type="PROSITE" id="PS51450">
    <property type="entry name" value="LRR"/>
    <property type="match status" value="2"/>
</dbReference>
<dbReference type="Proteomes" id="UP001372834">
    <property type="component" value="Unassembled WGS sequence"/>
</dbReference>
<sequence>MVKITQELLRKRSEHNECEIGTLEELSLHQEDIEKIEYLQNWCRHLEILLLQSNLISKIENLGKLKKLRYLNLALNNIERIENLERLESLEKLDLTLNFVGELTSVRNLKDNYNLKNLYLTGNPCTDFKGYREYVITVLPQLEQLDGVGITRSERITANQDFNDYSKSIVGDQNAYRKKRENTKPRITELTSSDEESELEMTEQELKAFWDAPSQNTPEDRIAIAKKSRKLRDIDRNRSEKKAKPKPIKLFTSDGRPLNINQSRIPFKLTDDDESGCKVLDVSVYRYLDTSLIDVDLHPRYVTINIKGKVLQITFDEDIAVDASTCQRSQTTGHLVVTLQKANACLKPKPPRKREKPSIPPPKYSVQSKREYLEIGPVDRDMDFSKIVENNTRKKYEAKPTRKIVPEKKPSPDFVDNDEVPPLV</sequence>
<dbReference type="GO" id="GO:0005737">
    <property type="term" value="C:cytoplasm"/>
    <property type="evidence" value="ECO:0007669"/>
    <property type="project" value="UniProtKB-SubCell"/>
</dbReference>
<dbReference type="Gene3D" id="3.80.10.10">
    <property type="entry name" value="Ribonuclease Inhibitor"/>
    <property type="match status" value="1"/>
</dbReference>
<evidence type="ECO:0000256" key="2">
    <source>
        <dbReference type="ARBA" id="ARBA00004496"/>
    </source>
</evidence>
<dbReference type="InterPro" id="IPR003603">
    <property type="entry name" value="U2A'_phosphoprotein32A_C"/>
</dbReference>
<evidence type="ECO:0000256" key="3">
    <source>
        <dbReference type="ARBA" id="ARBA00022490"/>
    </source>
</evidence>
<comment type="caution">
    <text evidence="12">The sequence shown here is derived from an EMBL/GenBank/DDBJ whole genome shotgun (WGS) entry which is preliminary data.</text>
</comment>
<comment type="similarity">
    <text evidence="9">Belongs to the tilB family.</text>
</comment>
<gene>
    <name evidence="12" type="ORF">RUM43_013473</name>
</gene>
<dbReference type="Pfam" id="PF23602">
    <property type="entry name" value="CS_DNAAF11_C"/>
    <property type="match status" value="1"/>
</dbReference>
<evidence type="ECO:0000256" key="8">
    <source>
        <dbReference type="ARBA" id="ARBA00023273"/>
    </source>
</evidence>
<evidence type="ECO:0000313" key="12">
    <source>
        <dbReference type="EMBL" id="KAK6632703.1"/>
    </source>
</evidence>
<dbReference type="PANTHER" id="PTHR18849:SF0">
    <property type="entry name" value="CILIA- AND FLAGELLA-ASSOCIATED PROTEIN 410-RELATED"/>
    <property type="match status" value="1"/>
</dbReference>
<evidence type="ECO:0000256" key="5">
    <source>
        <dbReference type="ARBA" id="ARBA00022737"/>
    </source>
</evidence>
<dbReference type="SMART" id="SM00446">
    <property type="entry name" value="LRRcap"/>
    <property type="match status" value="1"/>
</dbReference>
<dbReference type="Pfam" id="PF14580">
    <property type="entry name" value="LRR_9"/>
    <property type="match status" value="1"/>
</dbReference>
<accession>A0AAN8PJ60</accession>
<dbReference type="SUPFAM" id="SSF52058">
    <property type="entry name" value="L domain-like"/>
    <property type="match status" value="1"/>
</dbReference>
<keyword evidence="8" id="KW-0966">Cell projection</keyword>